<name>A0A2G9YTF3_9BACT</name>
<sequence>QADISEETAKKLAISQKKVQNWLSGKEVKKIVFVPNKLINIVI</sequence>
<protein>
    <submittedName>
        <fullName evidence="1">Uncharacterized protein</fullName>
    </submittedName>
</protein>
<dbReference type="Gene3D" id="3.10.20.590">
    <property type="match status" value="1"/>
</dbReference>
<dbReference type="AlphaFoldDB" id="A0A2G9YTF3"/>
<proteinExistence type="predicted"/>
<feature type="non-terminal residue" evidence="1">
    <location>
        <position position="1"/>
    </location>
</feature>
<comment type="caution">
    <text evidence="1">The sequence shown here is derived from an EMBL/GenBank/DDBJ whole genome shotgun (WGS) entry which is preliminary data.</text>
</comment>
<evidence type="ECO:0000313" key="1">
    <source>
        <dbReference type="EMBL" id="PIP22498.1"/>
    </source>
</evidence>
<reference evidence="1 2" key="1">
    <citation type="submission" date="2017-09" db="EMBL/GenBank/DDBJ databases">
        <title>Depth-based differentiation of microbial function through sediment-hosted aquifers and enrichment of novel symbionts in the deep terrestrial subsurface.</title>
        <authorList>
            <person name="Probst A.J."/>
            <person name="Ladd B."/>
            <person name="Jarett J.K."/>
            <person name="Geller-Mcgrath D.E."/>
            <person name="Sieber C.M."/>
            <person name="Emerson J.B."/>
            <person name="Anantharaman K."/>
            <person name="Thomas B.C."/>
            <person name="Malmstrom R."/>
            <person name="Stieglmeier M."/>
            <person name="Klingl A."/>
            <person name="Woyke T."/>
            <person name="Ryan C.M."/>
            <person name="Banfield J.F."/>
        </authorList>
    </citation>
    <scope>NUCLEOTIDE SEQUENCE [LARGE SCALE GENOMIC DNA]</scope>
    <source>
        <strain evidence="1">CG23_combo_of_CG06-09_8_20_14_all_39_25</strain>
    </source>
</reference>
<dbReference type="Proteomes" id="UP000229054">
    <property type="component" value="Unassembled WGS sequence"/>
</dbReference>
<organism evidence="1 2">
    <name type="scientific">Candidatus Nealsonbacteria bacterium CG23_combo_of_CG06-09_8_20_14_all_39_25</name>
    <dbReference type="NCBI Taxonomy" id="1974723"/>
    <lineage>
        <taxon>Bacteria</taxon>
        <taxon>Candidatus Nealsoniibacteriota</taxon>
    </lineage>
</organism>
<accession>A0A2G9YTF3</accession>
<gene>
    <name evidence="1" type="ORF">COX38_00240</name>
</gene>
<evidence type="ECO:0000313" key="2">
    <source>
        <dbReference type="Proteomes" id="UP000229054"/>
    </source>
</evidence>
<dbReference type="EMBL" id="PCRN01000011">
    <property type="protein sequence ID" value="PIP22498.1"/>
    <property type="molecule type" value="Genomic_DNA"/>
</dbReference>